<dbReference type="Proteomes" id="UP000831701">
    <property type="component" value="Chromosome 12"/>
</dbReference>
<proteinExistence type="predicted"/>
<organism evidence="1 2">
    <name type="scientific">Scortum barcoo</name>
    <name type="common">barcoo grunter</name>
    <dbReference type="NCBI Taxonomy" id="214431"/>
    <lineage>
        <taxon>Eukaryota</taxon>
        <taxon>Metazoa</taxon>
        <taxon>Chordata</taxon>
        <taxon>Craniata</taxon>
        <taxon>Vertebrata</taxon>
        <taxon>Euteleostomi</taxon>
        <taxon>Actinopterygii</taxon>
        <taxon>Neopterygii</taxon>
        <taxon>Teleostei</taxon>
        <taxon>Neoteleostei</taxon>
        <taxon>Acanthomorphata</taxon>
        <taxon>Eupercaria</taxon>
        <taxon>Centrarchiformes</taxon>
        <taxon>Terapontoidei</taxon>
        <taxon>Terapontidae</taxon>
        <taxon>Scortum</taxon>
    </lineage>
</organism>
<protein>
    <submittedName>
        <fullName evidence="1">Uncharacterized protein</fullName>
    </submittedName>
</protein>
<reference evidence="1" key="1">
    <citation type="submission" date="2022-04" db="EMBL/GenBank/DDBJ databases">
        <title>Jade perch genome.</title>
        <authorList>
            <person name="Chao B."/>
        </authorList>
    </citation>
    <scope>NUCLEOTIDE SEQUENCE</scope>
    <source>
        <strain evidence="1">CB-2022</strain>
    </source>
</reference>
<keyword evidence="2" id="KW-1185">Reference proteome</keyword>
<accession>A0ACB8WD76</accession>
<comment type="caution">
    <text evidence="1">The sequence shown here is derived from an EMBL/GenBank/DDBJ whole genome shotgun (WGS) entry which is preliminary data.</text>
</comment>
<evidence type="ECO:0000313" key="2">
    <source>
        <dbReference type="Proteomes" id="UP000831701"/>
    </source>
</evidence>
<sequence length="285" mass="31325">MANETGNWYMEHVTSLVGKELELVEEVERFPLDIVGLTSTDSASSGTKILERGWTLFYSGDAPVAAVKKGRRSPTGHGWPVGLQKQLTAYRQAKLHVARTVAEAKTRVWEEVGEAMEKDFRSALRFWQTIRRLRRGRLQLAHTVYSGSGELLTSTGQIVGRWKEYFKDLLNPTDTHSPEETEPGGSEVGALISGAEVAEALKQLQCSSSAPGVDEICPGYLKALDVVGLSWLTRLCNIACGHRGGAVAVPLEWQTGVVVPIFKKGGQRVYYNCRRITLLSLPGKV</sequence>
<evidence type="ECO:0000313" key="1">
    <source>
        <dbReference type="EMBL" id="KAI3365242.1"/>
    </source>
</evidence>
<dbReference type="EMBL" id="CM041542">
    <property type="protein sequence ID" value="KAI3365242.1"/>
    <property type="molecule type" value="Genomic_DNA"/>
</dbReference>
<name>A0ACB8WD76_9TELE</name>
<gene>
    <name evidence="1" type="ORF">L3Q82_010334</name>
</gene>